<proteinExistence type="predicted"/>
<evidence type="ECO:0000256" key="2">
    <source>
        <dbReference type="SAM" id="MobiDB-lite"/>
    </source>
</evidence>
<accession>A0A0J7KKN8</accession>
<comment type="caution">
    <text evidence="3">The sequence shown here is derived from an EMBL/GenBank/DDBJ whole genome shotgun (WGS) entry which is preliminary data.</text>
</comment>
<evidence type="ECO:0000256" key="1">
    <source>
        <dbReference type="SAM" id="Coils"/>
    </source>
</evidence>
<sequence>MSEEGRGGTMKGVEGRKIGGEESKKKVGRPKKIEELSKERRGSTGCLEDYLKRKREGPEEEDKEVEEWALRRSKMLERLQEGGMVMDKEELGAMIREMGDKLRDRLCEELEKMRLESWQREKEWNEEREKMGDKIKNLEERIMVMEAKLERGIEEGGGTGESGKREFRWLDKTTADGMKNIRRKLEMKEREEKRNNILIRRLEGGTGEIKERVKKVFEGIGAKVEIEWVRKLRGREGREGDMVVVRLGSRDQKRQVMEKKKELRGKATRIEDDLTWEERKMKWKIGEIANEERKRGNRVWTAYGRIRINECWWKWDEEEGKLKNWRGEMREDNEEMGEEMRG</sequence>
<reference evidence="3 4" key="1">
    <citation type="submission" date="2015-04" db="EMBL/GenBank/DDBJ databases">
        <title>Lasius niger genome sequencing.</title>
        <authorList>
            <person name="Konorov E.A."/>
            <person name="Nikitin M.A."/>
            <person name="Kirill M.V."/>
            <person name="Chang P."/>
        </authorList>
    </citation>
    <scope>NUCLEOTIDE SEQUENCE [LARGE SCALE GENOMIC DNA]</scope>
    <source>
        <tissue evidence="3">Whole</tissue>
    </source>
</reference>
<name>A0A0J7KKN8_LASNI</name>
<dbReference type="Proteomes" id="UP000036403">
    <property type="component" value="Unassembled WGS sequence"/>
</dbReference>
<feature type="compositionally biased region" description="Basic and acidic residues" evidence="2">
    <location>
        <begin position="13"/>
        <end position="42"/>
    </location>
</feature>
<dbReference type="OrthoDB" id="7555035at2759"/>
<dbReference type="AlphaFoldDB" id="A0A0J7KKN8"/>
<dbReference type="PaxDb" id="67767-A0A0J7KKN8"/>
<gene>
    <name evidence="3" type="ORF">RF55_9408</name>
</gene>
<feature type="coiled-coil region" evidence="1">
    <location>
        <begin position="121"/>
        <end position="155"/>
    </location>
</feature>
<organism evidence="3 4">
    <name type="scientific">Lasius niger</name>
    <name type="common">Black garden ant</name>
    <dbReference type="NCBI Taxonomy" id="67767"/>
    <lineage>
        <taxon>Eukaryota</taxon>
        <taxon>Metazoa</taxon>
        <taxon>Ecdysozoa</taxon>
        <taxon>Arthropoda</taxon>
        <taxon>Hexapoda</taxon>
        <taxon>Insecta</taxon>
        <taxon>Pterygota</taxon>
        <taxon>Neoptera</taxon>
        <taxon>Endopterygota</taxon>
        <taxon>Hymenoptera</taxon>
        <taxon>Apocrita</taxon>
        <taxon>Aculeata</taxon>
        <taxon>Formicoidea</taxon>
        <taxon>Formicidae</taxon>
        <taxon>Formicinae</taxon>
        <taxon>Lasius</taxon>
        <taxon>Lasius</taxon>
    </lineage>
</organism>
<protein>
    <submittedName>
        <fullName evidence="3">Uncharacterized protein</fullName>
    </submittedName>
</protein>
<feature type="region of interest" description="Disordered" evidence="2">
    <location>
        <begin position="1"/>
        <end position="66"/>
    </location>
</feature>
<evidence type="ECO:0000313" key="3">
    <source>
        <dbReference type="EMBL" id="KMQ90799.1"/>
    </source>
</evidence>
<keyword evidence="4" id="KW-1185">Reference proteome</keyword>
<keyword evidence="1" id="KW-0175">Coiled coil</keyword>
<evidence type="ECO:0000313" key="4">
    <source>
        <dbReference type="Proteomes" id="UP000036403"/>
    </source>
</evidence>
<dbReference type="EMBL" id="LBMM01006216">
    <property type="protein sequence ID" value="KMQ90799.1"/>
    <property type="molecule type" value="Genomic_DNA"/>
</dbReference>